<dbReference type="Pfam" id="PF00498">
    <property type="entry name" value="FHA"/>
    <property type="match status" value="1"/>
</dbReference>
<evidence type="ECO:0000313" key="4">
    <source>
        <dbReference type="Proteomes" id="UP000753376"/>
    </source>
</evidence>
<accession>A0ABS6A5B7</accession>
<feature type="region of interest" description="Disordered" evidence="1">
    <location>
        <begin position="184"/>
        <end position="228"/>
    </location>
</feature>
<evidence type="ECO:0000259" key="2">
    <source>
        <dbReference type="PROSITE" id="PS50006"/>
    </source>
</evidence>
<dbReference type="CDD" id="cd00060">
    <property type="entry name" value="FHA"/>
    <property type="match status" value="1"/>
</dbReference>
<dbReference type="SMART" id="SM00240">
    <property type="entry name" value="FHA"/>
    <property type="match status" value="1"/>
</dbReference>
<feature type="region of interest" description="Disordered" evidence="1">
    <location>
        <begin position="113"/>
        <end position="134"/>
    </location>
</feature>
<dbReference type="PROSITE" id="PS50006">
    <property type="entry name" value="FHA_DOMAIN"/>
    <property type="match status" value="1"/>
</dbReference>
<dbReference type="InterPro" id="IPR017735">
    <property type="entry name" value="T6SS_FHA"/>
</dbReference>
<protein>
    <submittedName>
        <fullName evidence="3">Type VI secretion system-associated FHA domain protein TagH</fullName>
    </submittedName>
</protein>
<name>A0ABS6A5B7_9GAMM</name>
<proteinExistence type="predicted"/>
<dbReference type="InterPro" id="IPR000253">
    <property type="entry name" value="FHA_dom"/>
</dbReference>
<dbReference type="EMBL" id="JAHKPV010000001">
    <property type="protein sequence ID" value="MBU2873107.1"/>
    <property type="molecule type" value="Genomic_DNA"/>
</dbReference>
<comment type="caution">
    <text evidence="3">The sequence shown here is derived from an EMBL/GenBank/DDBJ whole genome shotgun (WGS) entry which is preliminary data.</text>
</comment>
<reference evidence="3 4" key="1">
    <citation type="submission" date="2021-05" db="EMBL/GenBank/DDBJ databases">
        <title>Draft genomes of bacteria isolated from model marine particles.</title>
        <authorList>
            <person name="Datta M.S."/>
            <person name="Schwartzman J.A."/>
            <person name="Enke T.N."/>
            <person name="Saavedra J."/>
            <person name="Cermak N."/>
            <person name="Cordero O.X."/>
        </authorList>
    </citation>
    <scope>NUCLEOTIDE SEQUENCE [LARGE SCALE GENOMIC DNA]</scope>
    <source>
        <strain evidence="3 4">D2M19</strain>
    </source>
</reference>
<gene>
    <name evidence="3" type="primary">tagH</name>
    <name evidence="3" type="ORF">KO508_03715</name>
</gene>
<keyword evidence="4" id="KW-1185">Reference proteome</keyword>
<evidence type="ECO:0000313" key="3">
    <source>
        <dbReference type="EMBL" id="MBU2873107.1"/>
    </source>
</evidence>
<dbReference type="NCBIfam" id="TIGR03354">
    <property type="entry name" value="VI_FHA"/>
    <property type="match status" value="1"/>
</dbReference>
<evidence type="ECO:0000256" key="1">
    <source>
        <dbReference type="SAM" id="MobiDB-lite"/>
    </source>
</evidence>
<feature type="domain" description="FHA" evidence="2">
    <location>
        <begin position="29"/>
        <end position="79"/>
    </location>
</feature>
<dbReference type="InterPro" id="IPR046883">
    <property type="entry name" value="T6SS_FHA_C"/>
</dbReference>
<dbReference type="Proteomes" id="UP000753376">
    <property type="component" value="Unassembled WGS sequence"/>
</dbReference>
<sequence length="416" mass="44667">MLLELTVTSYQRLSPSVTGQKTVEPNDVVVIGRATDCDWHLPDPLKVLSSRHAEIRFSDGHYTVTDISTNGVFLNGEASAIGRGSTVAIKSGDCLRLGDFEVVASVVATSTGQVESDFSKPLENKPLESQPEQLPPIQAESSELPLNSNRVAGDSPATAGAFGDFLAAGLGERVMADSHVPMQEPAIPGEWHWGRGSSEQSQGAATAQGLPVSSPAPRDHATATPSQQSDALTALAEGLGLPSEKLEGAGPAVYKDLGSLTRVLLDRLLDMIHMRARQKQQLRVAQTLFQRSENNPLKFSATPQDALDSLLIRPHAANLGPVDAVNKAFDDLFSHEQALLKGVESVVQDLLADTPNVTGTKNTTGLFARRKALETITRHRAWQRDVYGSTDSMLRSDVFVEAYEQAVGQNEESAKT</sequence>
<dbReference type="Pfam" id="PF20232">
    <property type="entry name" value="T6SS_FHA_C"/>
    <property type="match status" value="1"/>
</dbReference>
<dbReference type="RefSeq" id="WP_216006959.1">
    <property type="nucleotide sequence ID" value="NZ_JAHKPV010000001.1"/>
</dbReference>
<feature type="compositionally biased region" description="Basic and acidic residues" evidence="1">
    <location>
        <begin position="117"/>
        <end position="126"/>
    </location>
</feature>
<organism evidence="3 4">
    <name type="scientific">Marinobacter salexigens</name>
    <dbReference type="NCBI Taxonomy" id="1925763"/>
    <lineage>
        <taxon>Bacteria</taxon>
        <taxon>Pseudomonadati</taxon>
        <taxon>Pseudomonadota</taxon>
        <taxon>Gammaproteobacteria</taxon>
        <taxon>Pseudomonadales</taxon>
        <taxon>Marinobacteraceae</taxon>
        <taxon>Marinobacter</taxon>
    </lineage>
</organism>